<evidence type="ECO:0000256" key="14">
    <source>
        <dbReference type="ARBA" id="ARBA00023170"/>
    </source>
</evidence>
<gene>
    <name evidence="22" type="ORF">QYE76_039891</name>
</gene>
<evidence type="ECO:0000313" key="22">
    <source>
        <dbReference type="EMBL" id="KAK1679043.1"/>
    </source>
</evidence>
<keyword evidence="9" id="KW-0418">Kinase</keyword>
<evidence type="ECO:0000256" key="6">
    <source>
        <dbReference type="ARBA" id="ARBA00022729"/>
    </source>
</evidence>
<keyword evidence="7" id="KW-0677">Repeat</keyword>
<feature type="domain" description="EGF-like" evidence="21">
    <location>
        <begin position="326"/>
        <end position="358"/>
    </location>
</feature>
<dbReference type="Pfam" id="PF07645">
    <property type="entry name" value="EGF_CA"/>
    <property type="match status" value="1"/>
</dbReference>
<dbReference type="PROSITE" id="PS50011">
    <property type="entry name" value="PROTEIN_KINASE_DOM"/>
    <property type="match status" value="1"/>
</dbReference>
<evidence type="ECO:0000256" key="15">
    <source>
        <dbReference type="ARBA" id="ARBA00023180"/>
    </source>
</evidence>
<dbReference type="PROSITE" id="PS00010">
    <property type="entry name" value="ASX_HYDROXYL"/>
    <property type="match status" value="1"/>
</dbReference>
<evidence type="ECO:0000256" key="8">
    <source>
        <dbReference type="ARBA" id="ARBA00022741"/>
    </source>
</evidence>
<dbReference type="Gene3D" id="2.10.25.10">
    <property type="entry name" value="Laminin"/>
    <property type="match status" value="2"/>
</dbReference>
<keyword evidence="4" id="KW-0808">Transferase</keyword>
<dbReference type="Pfam" id="PF07714">
    <property type="entry name" value="PK_Tyr_Ser-Thr"/>
    <property type="match status" value="1"/>
</dbReference>
<name>A0AAD8TCE3_LOLMU</name>
<keyword evidence="2" id="KW-0723">Serine/threonine-protein kinase</keyword>
<keyword evidence="14" id="KW-0675">Receptor</keyword>
<keyword evidence="11 18" id="KW-1133">Transmembrane helix</keyword>
<evidence type="ECO:0000256" key="1">
    <source>
        <dbReference type="ARBA" id="ARBA00004479"/>
    </source>
</evidence>
<keyword evidence="8 17" id="KW-0547">Nucleotide-binding</keyword>
<evidence type="ECO:0000256" key="2">
    <source>
        <dbReference type="ARBA" id="ARBA00022527"/>
    </source>
</evidence>
<dbReference type="FunFam" id="1.10.510.10:FF:000084">
    <property type="entry name" value="Wall-associated receptor kinase 2"/>
    <property type="match status" value="1"/>
</dbReference>
<keyword evidence="13 16" id="KW-1015">Disulfide bond</keyword>
<evidence type="ECO:0000259" key="20">
    <source>
        <dbReference type="PROSITE" id="PS50011"/>
    </source>
</evidence>
<dbReference type="GO" id="GO:0030247">
    <property type="term" value="F:polysaccharide binding"/>
    <property type="evidence" value="ECO:0007669"/>
    <property type="project" value="InterPro"/>
</dbReference>
<feature type="signal peptide" evidence="19">
    <location>
        <begin position="1"/>
        <end position="29"/>
    </location>
</feature>
<dbReference type="SMART" id="SM00179">
    <property type="entry name" value="EGF_CA"/>
    <property type="match status" value="1"/>
</dbReference>
<dbReference type="SMART" id="SM00220">
    <property type="entry name" value="S_TKc"/>
    <property type="match status" value="1"/>
</dbReference>
<dbReference type="PANTHER" id="PTHR27005:SF209">
    <property type="entry name" value="OS09G0561500 PROTEIN"/>
    <property type="match status" value="1"/>
</dbReference>
<dbReference type="InterPro" id="IPR001881">
    <property type="entry name" value="EGF-like_Ca-bd_dom"/>
</dbReference>
<organism evidence="22 23">
    <name type="scientific">Lolium multiflorum</name>
    <name type="common">Italian ryegrass</name>
    <name type="synonym">Lolium perenne subsp. multiflorum</name>
    <dbReference type="NCBI Taxonomy" id="4521"/>
    <lineage>
        <taxon>Eukaryota</taxon>
        <taxon>Viridiplantae</taxon>
        <taxon>Streptophyta</taxon>
        <taxon>Embryophyta</taxon>
        <taxon>Tracheophyta</taxon>
        <taxon>Spermatophyta</taxon>
        <taxon>Magnoliopsida</taxon>
        <taxon>Liliopsida</taxon>
        <taxon>Poales</taxon>
        <taxon>Poaceae</taxon>
        <taxon>BOP clade</taxon>
        <taxon>Pooideae</taxon>
        <taxon>Poodae</taxon>
        <taxon>Poeae</taxon>
        <taxon>Poeae Chloroplast Group 2 (Poeae type)</taxon>
        <taxon>Loliodinae</taxon>
        <taxon>Loliinae</taxon>
        <taxon>Lolium</taxon>
    </lineage>
</organism>
<evidence type="ECO:0000256" key="7">
    <source>
        <dbReference type="ARBA" id="ARBA00022737"/>
    </source>
</evidence>
<dbReference type="InterPro" id="IPR000742">
    <property type="entry name" value="EGF"/>
</dbReference>
<dbReference type="GO" id="GO:0004674">
    <property type="term" value="F:protein serine/threonine kinase activity"/>
    <property type="evidence" value="ECO:0007669"/>
    <property type="project" value="UniProtKB-KW"/>
</dbReference>
<keyword evidence="15" id="KW-0325">Glycoprotein</keyword>
<dbReference type="PROSITE" id="PS00108">
    <property type="entry name" value="PROTEIN_KINASE_ST"/>
    <property type="match status" value="1"/>
</dbReference>
<keyword evidence="5 18" id="KW-0812">Transmembrane</keyword>
<dbReference type="GO" id="GO:0005886">
    <property type="term" value="C:plasma membrane"/>
    <property type="evidence" value="ECO:0007669"/>
    <property type="project" value="TreeGrafter"/>
</dbReference>
<evidence type="ECO:0000259" key="21">
    <source>
        <dbReference type="PROSITE" id="PS50026"/>
    </source>
</evidence>
<dbReference type="InterPro" id="IPR025287">
    <property type="entry name" value="WAK_GUB"/>
</dbReference>
<evidence type="ECO:0000256" key="16">
    <source>
        <dbReference type="PROSITE-ProRule" id="PRU00076"/>
    </source>
</evidence>
<evidence type="ECO:0000256" key="12">
    <source>
        <dbReference type="ARBA" id="ARBA00023136"/>
    </source>
</evidence>
<dbReference type="InterPro" id="IPR011009">
    <property type="entry name" value="Kinase-like_dom_sf"/>
</dbReference>
<comment type="subcellular location">
    <subcellularLocation>
        <location evidence="1">Membrane</location>
        <topology evidence="1">Single-pass type I membrane protein</topology>
    </subcellularLocation>
</comment>
<dbReference type="SUPFAM" id="SSF56112">
    <property type="entry name" value="Protein kinase-like (PK-like)"/>
    <property type="match status" value="1"/>
</dbReference>
<dbReference type="EMBL" id="JAUUTY010000002">
    <property type="protein sequence ID" value="KAK1679043.1"/>
    <property type="molecule type" value="Genomic_DNA"/>
</dbReference>
<dbReference type="Pfam" id="PF13947">
    <property type="entry name" value="GUB_WAK_bind"/>
    <property type="match status" value="1"/>
</dbReference>
<dbReference type="GO" id="GO:0005509">
    <property type="term" value="F:calcium ion binding"/>
    <property type="evidence" value="ECO:0007669"/>
    <property type="project" value="InterPro"/>
</dbReference>
<dbReference type="SMART" id="SM00181">
    <property type="entry name" value="EGF"/>
    <property type="match status" value="2"/>
</dbReference>
<sequence>MSPRHMMIIPVGVLMVSLLQLCSLGAAQAVQGAGPPPNCPARCGNVSVPYPFGIGDGCFWPGFNLTCDRTRLLLVGGGGTLQLQVLEISLVNSTVRVVDSAGQVNLTFDGAVDGNGTWGGAGAGPYVVSERHNQFVVTGCNVQATLVGDGGGNNVISGCSSFCSINDKWTGVVTSSPSPGDGATATTCSGIGCCETPIPIGRPSYGVQFKYLDSSHEHDDKLPIAVRIAERGWFDAASAALLNDSIGYAPSRRPAAPVVLEFAVDSNPVVLPGVATSGCPKEAARSACRSSLSSCHNVTGNYRSGYVCRCHDGYQGNPYLAGGCKDVDECALPGICSGQCTNTAGGYLCRCPRGTSGDPRIKNGCVKSSLGLSIGIGIGSGAGLLLLVLGAIFVTRKLKHRRAKMLRQKFFKQNRGHLLQQLVSQKADIAERMIIPLGELDKATNSFDKDREIGKGGHGTVYKGIMPDLHVVAIKKSKVAVQREIDEFINEVAILSQINHRNVVKLFGCCLETEVPLLVYEFISNGTLYHHLHAEGPTSLPWKLRLRIATETAGALAYLHSAVAFPIVHRDIKSQNILLDDTLTAKVSDFGASRGIPSDETGDVETAIQGTLGYLDPLYCSTGILNENSDVYSFGVFLMELLTRKKPYLYRSSEEDNLITHFTSMLMKGDLVHVLDPQVVDEGGKEVEEVAMLAAACVRLQGEHRPTMRHVEMNLENLRASHVKVVALDMNAPSYALIEGTNTEEVSRQYSLEEEYLLSSRYPL</sequence>
<dbReference type="GO" id="GO:0007166">
    <property type="term" value="P:cell surface receptor signaling pathway"/>
    <property type="evidence" value="ECO:0007669"/>
    <property type="project" value="InterPro"/>
</dbReference>
<dbReference type="InterPro" id="IPR001245">
    <property type="entry name" value="Ser-Thr/Tyr_kinase_cat_dom"/>
</dbReference>
<dbReference type="InterPro" id="IPR008271">
    <property type="entry name" value="Ser/Thr_kinase_AS"/>
</dbReference>
<proteinExistence type="predicted"/>
<feature type="binding site" evidence="17">
    <location>
        <position position="476"/>
    </location>
    <ligand>
        <name>ATP</name>
        <dbReference type="ChEBI" id="CHEBI:30616"/>
    </ligand>
</feature>
<feature type="domain" description="Protein kinase" evidence="20">
    <location>
        <begin position="447"/>
        <end position="725"/>
    </location>
</feature>
<evidence type="ECO:0000256" key="19">
    <source>
        <dbReference type="SAM" id="SignalP"/>
    </source>
</evidence>
<dbReference type="InterPro" id="IPR000719">
    <property type="entry name" value="Prot_kinase_dom"/>
</dbReference>
<dbReference type="SUPFAM" id="SSF57196">
    <property type="entry name" value="EGF/Laminin"/>
    <property type="match status" value="2"/>
</dbReference>
<keyword evidence="10 17" id="KW-0067">ATP-binding</keyword>
<reference evidence="22" key="1">
    <citation type="submission" date="2023-07" db="EMBL/GenBank/DDBJ databases">
        <title>A chromosome-level genome assembly of Lolium multiflorum.</title>
        <authorList>
            <person name="Chen Y."/>
            <person name="Copetti D."/>
            <person name="Kolliker R."/>
            <person name="Studer B."/>
        </authorList>
    </citation>
    <scope>NUCLEOTIDE SEQUENCE</scope>
    <source>
        <strain evidence="22">02402/16</strain>
        <tissue evidence="22">Leaf</tissue>
    </source>
</reference>
<keyword evidence="6 19" id="KW-0732">Signal</keyword>
<dbReference type="CDD" id="cd00054">
    <property type="entry name" value="EGF_CA"/>
    <property type="match status" value="1"/>
</dbReference>
<dbReference type="PANTHER" id="PTHR27005">
    <property type="entry name" value="WALL-ASSOCIATED RECEPTOR KINASE-LIKE 21"/>
    <property type="match status" value="1"/>
</dbReference>
<dbReference type="AlphaFoldDB" id="A0AAD8TCE3"/>
<evidence type="ECO:0000256" key="17">
    <source>
        <dbReference type="PROSITE-ProRule" id="PRU10141"/>
    </source>
</evidence>
<dbReference type="Gene3D" id="3.30.200.20">
    <property type="entry name" value="Phosphorylase Kinase, domain 1"/>
    <property type="match status" value="1"/>
</dbReference>
<feature type="transmembrane region" description="Helical" evidence="18">
    <location>
        <begin position="370"/>
        <end position="395"/>
    </location>
</feature>
<dbReference type="Gene3D" id="1.10.510.10">
    <property type="entry name" value="Transferase(Phosphotransferase) domain 1"/>
    <property type="match status" value="1"/>
</dbReference>
<keyword evidence="23" id="KW-1185">Reference proteome</keyword>
<dbReference type="Proteomes" id="UP001231189">
    <property type="component" value="Unassembled WGS sequence"/>
</dbReference>
<evidence type="ECO:0000256" key="10">
    <source>
        <dbReference type="ARBA" id="ARBA00022840"/>
    </source>
</evidence>
<dbReference type="InterPro" id="IPR017441">
    <property type="entry name" value="Protein_kinase_ATP_BS"/>
</dbReference>
<dbReference type="InterPro" id="IPR045274">
    <property type="entry name" value="WAK-like"/>
</dbReference>
<evidence type="ECO:0000256" key="3">
    <source>
        <dbReference type="ARBA" id="ARBA00022536"/>
    </source>
</evidence>
<dbReference type="PROSITE" id="PS01187">
    <property type="entry name" value="EGF_CA"/>
    <property type="match status" value="1"/>
</dbReference>
<dbReference type="GO" id="GO:0005524">
    <property type="term" value="F:ATP binding"/>
    <property type="evidence" value="ECO:0007669"/>
    <property type="project" value="UniProtKB-UniRule"/>
</dbReference>
<evidence type="ECO:0008006" key="24">
    <source>
        <dbReference type="Google" id="ProtNLM"/>
    </source>
</evidence>
<dbReference type="FunFam" id="3.30.200.20:FF:000043">
    <property type="entry name" value="Wall-associated receptor kinase 2"/>
    <property type="match status" value="1"/>
</dbReference>
<evidence type="ECO:0000256" key="18">
    <source>
        <dbReference type="SAM" id="Phobius"/>
    </source>
</evidence>
<protein>
    <recommendedName>
        <fullName evidence="24">Protein kinase domain-containing protein</fullName>
    </recommendedName>
</protein>
<comment type="caution">
    <text evidence="22">The sequence shown here is derived from an EMBL/GenBank/DDBJ whole genome shotgun (WGS) entry which is preliminary data.</text>
</comment>
<evidence type="ECO:0000256" key="4">
    <source>
        <dbReference type="ARBA" id="ARBA00022679"/>
    </source>
</evidence>
<feature type="disulfide bond" evidence="16">
    <location>
        <begin position="330"/>
        <end position="340"/>
    </location>
</feature>
<dbReference type="InterPro" id="IPR000152">
    <property type="entry name" value="EGF-type_Asp/Asn_hydroxyl_site"/>
</dbReference>
<dbReference type="InterPro" id="IPR049883">
    <property type="entry name" value="NOTCH1_EGF-like"/>
</dbReference>
<evidence type="ECO:0000256" key="13">
    <source>
        <dbReference type="ARBA" id="ARBA00023157"/>
    </source>
</evidence>
<dbReference type="InterPro" id="IPR018097">
    <property type="entry name" value="EGF_Ca-bd_CS"/>
</dbReference>
<keyword evidence="12 18" id="KW-0472">Membrane</keyword>
<evidence type="ECO:0000256" key="9">
    <source>
        <dbReference type="ARBA" id="ARBA00022777"/>
    </source>
</evidence>
<keyword evidence="3 16" id="KW-0245">EGF-like domain</keyword>
<accession>A0AAD8TCE3</accession>
<feature type="chain" id="PRO_5041948866" description="Protein kinase domain-containing protein" evidence="19">
    <location>
        <begin position="30"/>
        <end position="764"/>
    </location>
</feature>
<dbReference type="PROSITE" id="PS00107">
    <property type="entry name" value="PROTEIN_KINASE_ATP"/>
    <property type="match status" value="1"/>
</dbReference>
<evidence type="ECO:0000313" key="23">
    <source>
        <dbReference type="Proteomes" id="UP001231189"/>
    </source>
</evidence>
<evidence type="ECO:0000256" key="5">
    <source>
        <dbReference type="ARBA" id="ARBA00022692"/>
    </source>
</evidence>
<dbReference type="FunFam" id="2.10.25.10:FF:000009">
    <property type="entry name" value="Low-density lipoprotein receptor isoform 1"/>
    <property type="match status" value="1"/>
</dbReference>
<dbReference type="PROSITE" id="PS50026">
    <property type="entry name" value="EGF_3"/>
    <property type="match status" value="1"/>
</dbReference>
<comment type="caution">
    <text evidence="16">Lacks conserved residue(s) required for the propagation of feature annotation.</text>
</comment>
<evidence type="ECO:0000256" key="11">
    <source>
        <dbReference type="ARBA" id="ARBA00022989"/>
    </source>
</evidence>